<keyword evidence="4" id="KW-1185">Reference proteome</keyword>
<feature type="transmembrane region" description="Helical" evidence="2">
    <location>
        <begin position="243"/>
        <end position="267"/>
    </location>
</feature>
<feature type="region of interest" description="Disordered" evidence="1">
    <location>
        <begin position="395"/>
        <end position="457"/>
    </location>
</feature>
<feature type="transmembrane region" description="Helical" evidence="2">
    <location>
        <begin position="63"/>
        <end position="88"/>
    </location>
</feature>
<feature type="transmembrane region" description="Helical" evidence="2">
    <location>
        <begin position="323"/>
        <end position="342"/>
    </location>
</feature>
<keyword evidence="2" id="KW-0472">Membrane</keyword>
<evidence type="ECO:0000256" key="2">
    <source>
        <dbReference type="SAM" id="Phobius"/>
    </source>
</evidence>
<evidence type="ECO:0000313" key="4">
    <source>
        <dbReference type="Proteomes" id="UP001500166"/>
    </source>
</evidence>
<feature type="compositionally biased region" description="Low complexity" evidence="1">
    <location>
        <begin position="440"/>
        <end position="457"/>
    </location>
</feature>
<dbReference type="PANTHER" id="PTHR37814:SF1">
    <property type="entry name" value="MEMBRANE PROTEIN"/>
    <property type="match status" value="1"/>
</dbReference>
<feature type="transmembrane region" description="Helical" evidence="2">
    <location>
        <begin position="108"/>
        <end position="128"/>
    </location>
</feature>
<sequence>MQSSILGRFADFRHLFPKFEELSPVNARKTLQVTLAFVGLLVGAGFATGQEVVQYFISFGTWGLAGAVVSGLLMIAAGAVIIQIGSYFMADEHRAVFRSVSHPVASKFLDISVTLTLFAMGFVMLAGAGSTLEQQFGLPAWIGSAIMVVIVMLTGLLNVNKVTNIISAVTPLIFVAVIVVFVYTMMQLPVDFGSVSELAVQADSPVTPWWLSGINYTCMALMLGVSMSLVIGGNTTNPRVAGWGGVLGGVVYTILLLMNAVALLVNYESVEGSDIPMLQLFETIHPVAALCMVFVTFIMIYNTCISMFYALGRRLSVNHRNRYVPVFLGTCVVGYFISLIGFGTLMSYVYPAIGYVGMIMVIVMLVWWFRSRKKIEGEESRRDRMRALLTMKESDDKDFPEGHEKRLEDTAEQSTADNETITGAIDKEVVSSLSKKNGKNGNTDSSGTSASSSKDSH</sequence>
<feature type="transmembrane region" description="Helical" evidence="2">
    <location>
        <begin position="166"/>
        <end position="189"/>
    </location>
</feature>
<accession>A0ABN2XL33</accession>
<dbReference type="PANTHER" id="PTHR37814">
    <property type="entry name" value="CONSERVED MEMBRANE PROTEIN"/>
    <property type="match status" value="1"/>
</dbReference>
<dbReference type="InterPro" id="IPR038728">
    <property type="entry name" value="YkvI-like"/>
</dbReference>
<dbReference type="EMBL" id="BAAAQA010000008">
    <property type="protein sequence ID" value="GAA2112877.1"/>
    <property type="molecule type" value="Genomic_DNA"/>
</dbReference>
<organism evidence="3 4">
    <name type="scientific">Kocuria atrinae</name>
    <dbReference type="NCBI Taxonomy" id="592377"/>
    <lineage>
        <taxon>Bacteria</taxon>
        <taxon>Bacillati</taxon>
        <taxon>Actinomycetota</taxon>
        <taxon>Actinomycetes</taxon>
        <taxon>Micrococcales</taxon>
        <taxon>Micrococcaceae</taxon>
        <taxon>Kocuria</taxon>
    </lineage>
</organism>
<feature type="transmembrane region" description="Helical" evidence="2">
    <location>
        <begin position="348"/>
        <end position="369"/>
    </location>
</feature>
<feature type="transmembrane region" description="Helical" evidence="2">
    <location>
        <begin position="33"/>
        <end position="57"/>
    </location>
</feature>
<evidence type="ECO:0000256" key="1">
    <source>
        <dbReference type="SAM" id="MobiDB-lite"/>
    </source>
</evidence>
<protein>
    <submittedName>
        <fullName evidence="3">Membrane protein</fullName>
    </submittedName>
</protein>
<feature type="transmembrane region" description="Helical" evidence="2">
    <location>
        <begin position="287"/>
        <end position="311"/>
    </location>
</feature>
<feature type="transmembrane region" description="Helical" evidence="2">
    <location>
        <begin position="209"/>
        <end position="231"/>
    </location>
</feature>
<keyword evidence="2" id="KW-1133">Transmembrane helix</keyword>
<proteinExistence type="predicted"/>
<gene>
    <name evidence="3" type="ORF">GCM10009824_09190</name>
</gene>
<feature type="transmembrane region" description="Helical" evidence="2">
    <location>
        <begin position="140"/>
        <end position="159"/>
    </location>
</feature>
<feature type="compositionally biased region" description="Basic and acidic residues" evidence="1">
    <location>
        <begin position="395"/>
        <end position="409"/>
    </location>
</feature>
<name>A0ABN2XL33_9MICC</name>
<evidence type="ECO:0000313" key="3">
    <source>
        <dbReference type="EMBL" id="GAA2112877.1"/>
    </source>
</evidence>
<keyword evidence="2" id="KW-0812">Transmembrane</keyword>
<comment type="caution">
    <text evidence="3">The sequence shown here is derived from an EMBL/GenBank/DDBJ whole genome shotgun (WGS) entry which is preliminary data.</text>
</comment>
<feature type="compositionally biased region" description="Polar residues" evidence="1">
    <location>
        <begin position="412"/>
        <end position="421"/>
    </location>
</feature>
<reference evidence="3 4" key="1">
    <citation type="journal article" date="2019" name="Int. J. Syst. Evol. Microbiol.">
        <title>The Global Catalogue of Microorganisms (GCM) 10K type strain sequencing project: providing services to taxonomists for standard genome sequencing and annotation.</title>
        <authorList>
            <consortium name="The Broad Institute Genomics Platform"/>
            <consortium name="The Broad Institute Genome Sequencing Center for Infectious Disease"/>
            <person name="Wu L."/>
            <person name="Ma J."/>
        </authorList>
    </citation>
    <scope>NUCLEOTIDE SEQUENCE [LARGE SCALE GENOMIC DNA]</scope>
    <source>
        <strain evidence="3 4">JCM 15914</strain>
    </source>
</reference>
<dbReference type="Proteomes" id="UP001500166">
    <property type="component" value="Unassembled WGS sequence"/>
</dbReference>